<evidence type="ECO:0000256" key="1">
    <source>
        <dbReference type="ARBA" id="ARBA00000085"/>
    </source>
</evidence>
<dbReference type="CDD" id="cd00075">
    <property type="entry name" value="HATPase"/>
    <property type="match status" value="1"/>
</dbReference>
<dbReference type="InterPro" id="IPR003661">
    <property type="entry name" value="HisK_dim/P_dom"/>
</dbReference>
<dbReference type="CDD" id="cd06225">
    <property type="entry name" value="HAMP"/>
    <property type="match status" value="1"/>
</dbReference>
<dbReference type="SMART" id="SM00387">
    <property type="entry name" value="HATPase_c"/>
    <property type="match status" value="1"/>
</dbReference>
<dbReference type="Pfam" id="PF00672">
    <property type="entry name" value="HAMP"/>
    <property type="match status" value="1"/>
</dbReference>
<evidence type="ECO:0000256" key="2">
    <source>
        <dbReference type="ARBA" id="ARBA00004236"/>
    </source>
</evidence>
<keyword evidence="15" id="KW-1185">Reference proteome</keyword>
<feature type="transmembrane region" description="Helical" evidence="11">
    <location>
        <begin position="172"/>
        <end position="193"/>
    </location>
</feature>
<dbReference type="SUPFAM" id="SSF158472">
    <property type="entry name" value="HAMP domain-like"/>
    <property type="match status" value="1"/>
</dbReference>
<keyword evidence="10 11" id="KW-0472">Membrane</keyword>
<dbReference type="InterPro" id="IPR036890">
    <property type="entry name" value="HATPase_C_sf"/>
</dbReference>
<dbReference type="Pfam" id="PF02518">
    <property type="entry name" value="HATPase_c"/>
    <property type="match status" value="1"/>
</dbReference>
<organism evidence="14 15">
    <name type="scientific">Streptacidiphilus fuscans</name>
    <dbReference type="NCBI Taxonomy" id="2789292"/>
    <lineage>
        <taxon>Bacteria</taxon>
        <taxon>Bacillati</taxon>
        <taxon>Actinomycetota</taxon>
        <taxon>Actinomycetes</taxon>
        <taxon>Kitasatosporales</taxon>
        <taxon>Streptomycetaceae</taxon>
        <taxon>Streptacidiphilus</taxon>
    </lineage>
</organism>
<keyword evidence="9" id="KW-0902">Two-component regulatory system</keyword>
<dbReference type="Gene3D" id="3.30.565.10">
    <property type="entry name" value="Histidine kinase-like ATPase, C-terminal domain"/>
    <property type="match status" value="1"/>
</dbReference>
<dbReference type="GO" id="GO:0000155">
    <property type="term" value="F:phosphorelay sensor kinase activity"/>
    <property type="evidence" value="ECO:0007669"/>
    <property type="project" value="InterPro"/>
</dbReference>
<dbReference type="InterPro" id="IPR005467">
    <property type="entry name" value="His_kinase_dom"/>
</dbReference>
<dbReference type="GO" id="GO:0005886">
    <property type="term" value="C:plasma membrane"/>
    <property type="evidence" value="ECO:0007669"/>
    <property type="project" value="UniProtKB-SubCell"/>
</dbReference>
<dbReference type="SUPFAM" id="SSF47384">
    <property type="entry name" value="Homodimeric domain of signal transducing histidine kinase"/>
    <property type="match status" value="1"/>
</dbReference>
<gene>
    <name evidence="14" type="ORF">I2501_37825</name>
</gene>
<sequence>MRTRLLGILLALLVAVLTALGVPLAASEAQGEQQVVVVDRIDDAARFAALAQNPFGQAASPTADEQQRELDAELRRYHDVYGIAAGVFDLNGRAVHAYPTTWQNAATGLSADPFREALDGRRSHDPAQAWPWEGAGDQLVIASPVVWDGDVVAVIVTESPTDALRSRILSGWLWLIGGEALAILFAVGAAVALTRWVLRPVHDLDTVTHDIATGRLASRVAPAGGPPELRRLARAFNEMADHVEEVLDQQRAFVADASHQLRNPLAALMLRVEALGMELPEGHEAELTGVRVEGRRLAQVLDDLLGLARAENAGPVVAPTDVAALVAERVEGWLALAHERGVRLEWTPPPAPLAALAEPVGLGSALDAVLDNALKFTPPGQAVRVEVAATDSVTDSATDSACGAVVVRVSDSGPGLDEEELARIGDRFWRSPRHQNVDGSGLGLSIARALLSANGGVLGFEPHHPRGLTVTLSLPGAEAGPGR</sequence>
<dbReference type="PROSITE" id="PS50885">
    <property type="entry name" value="HAMP"/>
    <property type="match status" value="1"/>
</dbReference>
<dbReference type="SUPFAM" id="SSF55874">
    <property type="entry name" value="ATPase domain of HSP90 chaperone/DNA topoisomerase II/histidine kinase"/>
    <property type="match status" value="1"/>
</dbReference>
<evidence type="ECO:0000256" key="11">
    <source>
        <dbReference type="SAM" id="Phobius"/>
    </source>
</evidence>
<comment type="subcellular location">
    <subcellularLocation>
        <location evidence="2">Cell membrane</location>
    </subcellularLocation>
</comment>
<evidence type="ECO:0000256" key="6">
    <source>
        <dbReference type="ARBA" id="ARBA00022692"/>
    </source>
</evidence>
<dbReference type="EC" id="2.7.13.3" evidence="3"/>
<protein>
    <recommendedName>
        <fullName evidence="3">histidine kinase</fullName>
        <ecNumber evidence="3">2.7.13.3</ecNumber>
    </recommendedName>
</protein>
<dbReference type="Pfam" id="PF00512">
    <property type="entry name" value="HisKA"/>
    <property type="match status" value="1"/>
</dbReference>
<keyword evidence="7 14" id="KW-0418">Kinase</keyword>
<dbReference type="CDD" id="cd00082">
    <property type="entry name" value="HisKA"/>
    <property type="match status" value="1"/>
</dbReference>
<dbReference type="InterPro" id="IPR036097">
    <property type="entry name" value="HisK_dim/P_sf"/>
</dbReference>
<feature type="domain" description="HAMP" evidence="13">
    <location>
        <begin position="195"/>
        <end position="248"/>
    </location>
</feature>
<evidence type="ECO:0000313" key="15">
    <source>
        <dbReference type="Proteomes" id="UP000657385"/>
    </source>
</evidence>
<dbReference type="InterPro" id="IPR050428">
    <property type="entry name" value="TCS_sensor_his_kinase"/>
</dbReference>
<dbReference type="InterPro" id="IPR003594">
    <property type="entry name" value="HATPase_dom"/>
</dbReference>
<dbReference type="PRINTS" id="PR00344">
    <property type="entry name" value="BCTRLSENSOR"/>
</dbReference>
<dbReference type="Gene3D" id="6.10.340.10">
    <property type="match status" value="1"/>
</dbReference>
<dbReference type="SMART" id="SM00304">
    <property type="entry name" value="HAMP"/>
    <property type="match status" value="1"/>
</dbReference>
<proteinExistence type="predicted"/>
<dbReference type="Proteomes" id="UP000657385">
    <property type="component" value="Unassembled WGS sequence"/>
</dbReference>
<accession>A0A931FKK5</accession>
<dbReference type="Gene3D" id="1.10.287.130">
    <property type="match status" value="1"/>
</dbReference>
<feature type="domain" description="Histidine kinase" evidence="12">
    <location>
        <begin position="256"/>
        <end position="478"/>
    </location>
</feature>
<evidence type="ECO:0000259" key="13">
    <source>
        <dbReference type="PROSITE" id="PS50885"/>
    </source>
</evidence>
<evidence type="ECO:0000256" key="3">
    <source>
        <dbReference type="ARBA" id="ARBA00012438"/>
    </source>
</evidence>
<comment type="caution">
    <text evidence="14">The sequence shown here is derived from an EMBL/GenBank/DDBJ whole genome shotgun (WGS) entry which is preliminary data.</text>
</comment>
<evidence type="ECO:0000256" key="9">
    <source>
        <dbReference type="ARBA" id="ARBA00023012"/>
    </source>
</evidence>
<evidence type="ECO:0000313" key="14">
    <source>
        <dbReference type="EMBL" id="MBF9073789.1"/>
    </source>
</evidence>
<dbReference type="InterPro" id="IPR003660">
    <property type="entry name" value="HAMP_dom"/>
</dbReference>
<dbReference type="PROSITE" id="PS50109">
    <property type="entry name" value="HIS_KIN"/>
    <property type="match status" value="1"/>
</dbReference>
<evidence type="ECO:0000256" key="8">
    <source>
        <dbReference type="ARBA" id="ARBA00022989"/>
    </source>
</evidence>
<keyword evidence="6 11" id="KW-0812">Transmembrane</keyword>
<reference evidence="14" key="1">
    <citation type="submission" date="2020-11" db="EMBL/GenBank/DDBJ databases">
        <title>Isolation and identification of active actinomycetes.</title>
        <authorList>
            <person name="Yu B."/>
        </authorList>
    </citation>
    <scope>NUCLEOTIDE SEQUENCE</scope>
    <source>
        <strain evidence="14">NEAU-YB345</strain>
    </source>
</reference>
<evidence type="ECO:0000256" key="5">
    <source>
        <dbReference type="ARBA" id="ARBA00022679"/>
    </source>
</evidence>
<dbReference type="EMBL" id="JADPRT010000026">
    <property type="protein sequence ID" value="MBF9073789.1"/>
    <property type="molecule type" value="Genomic_DNA"/>
</dbReference>
<evidence type="ECO:0000256" key="7">
    <source>
        <dbReference type="ARBA" id="ARBA00022777"/>
    </source>
</evidence>
<dbReference type="InterPro" id="IPR004358">
    <property type="entry name" value="Sig_transdc_His_kin-like_C"/>
</dbReference>
<keyword evidence="5" id="KW-0808">Transferase</keyword>
<evidence type="ECO:0000256" key="10">
    <source>
        <dbReference type="ARBA" id="ARBA00023136"/>
    </source>
</evidence>
<keyword evidence="8 11" id="KW-1133">Transmembrane helix</keyword>
<name>A0A931FKK5_9ACTN</name>
<evidence type="ECO:0000256" key="4">
    <source>
        <dbReference type="ARBA" id="ARBA00022553"/>
    </source>
</evidence>
<comment type="catalytic activity">
    <reaction evidence="1">
        <text>ATP + protein L-histidine = ADP + protein N-phospho-L-histidine.</text>
        <dbReference type="EC" id="2.7.13.3"/>
    </reaction>
</comment>
<dbReference type="RefSeq" id="WP_196198629.1">
    <property type="nucleotide sequence ID" value="NZ_JADPRT010000026.1"/>
</dbReference>
<dbReference type="AlphaFoldDB" id="A0A931FKK5"/>
<dbReference type="SMART" id="SM00388">
    <property type="entry name" value="HisKA"/>
    <property type="match status" value="1"/>
</dbReference>
<dbReference type="PANTHER" id="PTHR45436">
    <property type="entry name" value="SENSOR HISTIDINE KINASE YKOH"/>
    <property type="match status" value="1"/>
</dbReference>
<dbReference type="PANTHER" id="PTHR45436:SF5">
    <property type="entry name" value="SENSOR HISTIDINE KINASE TRCS"/>
    <property type="match status" value="1"/>
</dbReference>
<keyword evidence="4" id="KW-0597">Phosphoprotein</keyword>
<evidence type="ECO:0000259" key="12">
    <source>
        <dbReference type="PROSITE" id="PS50109"/>
    </source>
</evidence>